<evidence type="ECO:0000313" key="4">
    <source>
        <dbReference type="Proteomes" id="UP000585474"/>
    </source>
</evidence>
<dbReference type="EMBL" id="BJWL01000220">
    <property type="protein sequence ID" value="GFS34987.1"/>
    <property type="molecule type" value="Genomic_DNA"/>
</dbReference>
<dbReference type="AlphaFoldDB" id="A0A7J0DGW1"/>
<feature type="region of interest" description="Disordered" evidence="2">
    <location>
        <begin position="366"/>
        <end position="402"/>
    </location>
</feature>
<feature type="coiled-coil region" evidence="1">
    <location>
        <begin position="276"/>
        <end position="314"/>
    </location>
</feature>
<feature type="compositionally biased region" description="Basic and acidic residues" evidence="2">
    <location>
        <begin position="377"/>
        <end position="396"/>
    </location>
</feature>
<gene>
    <name evidence="3" type="ORF">Acr_00g0037160</name>
</gene>
<evidence type="ECO:0000256" key="2">
    <source>
        <dbReference type="SAM" id="MobiDB-lite"/>
    </source>
</evidence>
<dbReference type="OrthoDB" id="687305at2759"/>
<reference evidence="4" key="1">
    <citation type="submission" date="2019-07" db="EMBL/GenBank/DDBJ databases">
        <title>De Novo Assembly of kiwifruit Actinidia rufa.</title>
        <authorList>
            <person name="Sugita-Konishi S."/>
            <person name="Sato K."/>
            <person name="Mori E."/>
            <person name="Abe Y."/>
            <person name="Kisaki G."/>
            <person name="Hamano K."/>
            <person name="Suezawa K."/>
            <person name="Otani M."/>
            <person name="Fukuda T."/>
            <person name="Manabe T."/>
            <person name="Gomi K."/>
            <person name="Tabuchi M."/>
            <person name="Akimitsu K."/>
            <person name="Kataoka I."/>
        </authorList>
    </citation>
    <scope>NUCLEOTIDE SEQUENCE [LARGE SCALE GENOMIC DNA]</scope>
    <source>
        <strain evidence="4">cv. Fuchu</strain>
    </source>
</reference>
<organism evidence="3 4">
    <name type="scientific">Actinidia rufa</name>
    <dbReference type="NCBI Taxonomy" id="165716"/>
    <lineage>
        <taxon>Eukaryota</taxon>
        <taxon>Viridiplantae</taxon>
        <taxon>Streptophyta</taxon>
        <taxon>Embryophyta</taxon>
        <taxon>Tracheophyta</taxon>
        <taxon>Spermatophyta</taxon>
        <taxon>Magnoliopsida</taxon>
        <taxon>eudicotyledons</taxon>
        <taxon>Gunneridae</taxon>
        <taxon>Pentapetalae</taxon>
        <taxon>asterids</taxon>
        <taxon>Ericales</taxon>
        <taxon>Actinidiaceae</taxon>
        <taxon>Actinidia</taxon>
    </lineage>
</organism>
<evidence type="ECO:0000313" key="3">
    <source>
        <dbReference type="EMBL" id="GFS34987.1"/>
    </source>
</evidence>
<proteinExistence type="predicted"/>
<dbReference type="Proteomes" id="UP000585474">
    <property type="component" value="Unassembled WGS sequence"/>
</dbReference>
<evidence type="ECO:0000256" key="1">
    <source>
        <dbReference type="SAM" id="Coils"/>
    </source>
</evidence>
<sequence>MWPTRLPNFLFPPRRTSSLEGSPSINIPPPIERENNIMTQGELDCFRESYSIPSNVQIRLPEANGTIASTHLGEVAFYECCELTNFPSPSTSLGACSHCKKIQNQTPYGSISRLGKRCNRLPILSSTEQKRLDEILDLLVGGDTFKIMDVLESKSFHRCFKSTPTSMASSGGDNSEDIPVGWVTPVVAMSKKISLKKLTQMVKRSKGQSPATKSSPATKGVVIGKKHPERSVAASNGAKLIAALGEGTLAKLGNILGPNASRGVVVLASSLAKRGRELKEGTMIQATEELKKVKEEWDAMVARLEVENAKLKKKAIAEFKASDEFQKAVEFIASRYFGNGFDFCKRKIRRPYPDLDIVSMGIDADLLEKEEEEEEKDGEKEGEKEEEKKHDEEKGDTSPLSP</sequence>
<protein>
    <submittedName>
        <fullName evidence="3">Uncharacterized protein</fullName>
    </submittedName>
</protein>
<accession>A0A7J0DGW1</accession>
<keyword evidence="1" id="KW-0175">Coiled coil</keyword>
<name>A0A7J0DGW1_9ERIC</name>
<comment type="caution">
    <text evidence="3">The sequence shown here is derived from an EMBL/GenBank/DDBJ whole genome shotgun (WGS) entry which is preliminary data.</text>
</comment>
<keyword evidence="4" id="KW-1185">Reference proteome</keyword>